<reference evidence="1 2" key="1">
    <citation type="submission" date="2024-07" db="EMBL/GenBank/DDBJ databases">
        <authorList>
            <person name="Ren Q."/>
        </authorList>
    </citation>
    <scope>NUCLEOTIDE SEQUENCE [LARGE SCALE GENOMIC DNA]</scope>
    <source>
        <strain evidence="1 2">REN37</strain>
    </source>
</reference>
<dbReference type="InterPro" id="IPR023213">
    <property type="entry name" value="CAT-like_dom_sf"/>
</dbReference>
<evidence type="ECO:0008006" key="3">
    <source>
        <dbReference type="Google" id="ProtNLM"/>
    </source>
</evidence>
<dbReference type="PANTHER" id="PTHR28037">
    <property type="entry name" value="ALCOHOL O-ACETYLTRANSFERASE 1-RELATED"/>
    <property type="match status" value="1"/>
</dbReference>
<keyword evidence="2" id="KW-1185">Reference proteome</keyword>
<dbReference type="SUPFAM" id="SSF52777">
    <property type="entry name" value="CoA-dependent acyltransferases"/>
    <property type="match status" value="2"/>
</dbReference>
<dbReference type="InterPro" id="IPR052058">
    <property type="entry name" value="Alcohol_O-acetyltransferase"/>
</dbReference>
<dbReference type="Gene3D" id="3.30.559.10">
    <property type="entry name" value="Chloramphenicol acetyltransferase-like domain"/>
    <property type="match status" value="1"/>
</dbReference>
<dbReference type="Proteomes" id="UP001562065">
    <property type="component" value="Unassembled WGS sequence"/>
</dbReference>
<evidence type="ECO:0000313" key="2">
    <source>
        <dbReference type="Proteomes" id="UP001562065"/>
    </source>
</evidence>
<evidence type="ECO:0000313" key="1">
    <source>
        <dbReference type="EMBL" id="MEY1662695.1"/>
    </source>
</evidence>
<sequence length="435" mass="48120">MTTRSDTQFDLNIYDELLLRLDQPSHPLGLQLEVRKDGHFDAERLQQALLGATAKHPMSRARLVSGDDATFRWQIAPLPERVALKVVPVQDDEELASQRNRFHSQPLPLLDGLPFRALLAQGDDNDLLLLNMSNVVTDGVGLYSFLMSTLRLYSDAARDLPEPDLALTRAAAIQTPPDDGLQRLGGLMQVLGSTFKPPARIAASGGEELPGFGFMPVRFNSEHTRNLQQLRRHGATINDVLITALHLAIQRWNDDHQSSTGRIDMIMPMNTRAEDERAQVASNLSLWVNVNSRDSERVDFDTLLAAVAAQTRQLKERTNLTTLATVMHELHGLPQWLRGGGLDALLPLTSQRLTATTVLSNLGAAPPDDAATLESLGIRELWFSPPCRPPQGLSLGTATLGGQLHLCFRYPLQQFDSDSAWAFAEIFLEILQQGR</sequence>
<comment type="caution">
    <text evidence="1">The sequence shown here is derived from an EMBL/GenBank/DDBJ whole genome shotgun (WGS) entry which is preliminary data.</text>
</comment>
<organism evidence="1 2">
    <name type="scientific">Isoalcanivorax beigongshangi</name>
    <dbReference type="NCBI Taxonomy" id="3238810"/>
    <lineage>
        <taxon>Bacteria</taxon>
        <taxon>Pseudomonadati</taxon>
        <taxon>Pseudomonadota</taxon>
        <taxon>Gammaproteobacteria</taxon>
        <taxon>Oceanospirillales</taxon>
        <taxon>Alcanivoracaceae</taxon>
        <taxon>Isoalcanivorax</taxon>
    </lineage>
</organism>
<dbReference type="RefSeq" id="WP_369455924.1">
    <property type="nucleotide sequence ID" value="NZ_JBGCUO010000001.1"/>
</dbReference>
<dbReference type="EMBL" id="JBGCUO010000001">
    <property type="protein sequence ID" value="MEY1662695.1"/>
    <property type="molecule type" value="Genomic_DNA"/>
</dbReference>
<dbReference type="PANTHER" id="PTHR28037:SF1">
    <property type="entry name" value="ALCOHOL O-ACETYLTRANSFERASE 1-RELATED"/>
    <property type="match status" value="1"/>
</dbReference>
<name>A0ABV4AJ71_9GAMM</name>
<proteinExistence type="predicted"/>
<protein>
    <recommendedName>
        <fullName evidence="3">Condensation domain-containing protein</fullName>
    </recommendedName>
</protein>
<dbReference type="Gene3D" id="3.30.559.30">
    <property type="entry name" value="Nonribosomal peptide synthetase, condensation domain"/>
    <property type="match status" value="1"/>
</dbReference>
<gene>
    <name evidence="1" type="ORF">AB5I84_11095</name>
</gene>
<accession>A0ABV4AJ71</accession>